<feature type="domain" description="PB1" evidence="2">
    <location>
        <begin position="1"/>
        <end position="82"/>
    </location>
</feature>
<gene>
    <name evidence="3" type="ORF">AMORRO_LOCUS5271</name>
</gene>
<name>A0A9N9FMT0_9GLOM</name>
<feature type="compositionally biased region" description="Basic and acidic residues" evidence="1">
    <location>
        <begin position="222"/>
        <end position="232"/>
    </location>
</feature>
<dbReference type="Pfam" id="PF00564">
    <property type="entry name" value="PB1"/>
    <property type="match status" value="1"/>
</dbReference>
<reference evidence="3" key="1">
    <citation type="submission" date="2021-06" db="EMBL/GenBank/DDBJ databases">
        <authorList>
            <person name="Kallberg Y."/>
            <person name="Tangrot J."/>
            <person name="Rosling A."/>
        </authorList>
    </citation>
    <scope>NUCLEOTIDE SEQUENCE</scope>
    <source>
        <strain evidence="3">CL551</strain>
    </source>
</reference>
<sequence length="313" mass="36290">MIKFKVCCKHASRRFILSRFIGWFGFESQLRNLFSIPCTSKFIVSYIDEDGDEITISSDIELDEVIAQASMGIPIRLFLTILPSDVEETVVEMEQLKIKDVDHDATGSYFAQPEITEIEIEPEQNVRDYEEKCKDFSSFAEEEVDHSNSDSEIYFIITNSRDSRREPKFGHARLDSSECFNNCHFLRDDLHSHHRNPFYSGREVHGKSYLTPEKILHVAESDHREDAKESYARHHHHGPLTPEELDEKIRLLNSMGFSPEYNAHYEELLKKSGGRIGYVVETLLCERKHEDEGKDKESQEDSEIHEVKALGIF</sequence>
<dbReference type="PROSITE" id="PS51745">
    <property type="entry name" value="PB1"/>
    <property type="match status" value="1"/>
</dbReference>
<dbReference type="InterPro" id="IPR053793">
    <property type="entry name" value="PB1-like"/>
</dbReference>
<dbReference type="AlphaFoldDB" id="A0A9N9FMT0"/>
<dbReference type="SMART" id="SM00666">
    <property type="entry name" value="PB1"/>
    <property type="match status" value="1"/>
</dbReference>
<proteinExistence type="predicted"/>
<evidence type="ECO:0000256" key="1">
    <source>
        <dbReference type="SAM" id="MobiDB-lite"/>
    </source>
</evidence>
<dbReference type="OrthoDB" id="661148at2759"/>
<dbReference type="CDD" id="cd05992">
    <property type="entry name" value="PB1"/>
    <property type="match status" value="1"/>
</dbReference>
<keyword evidence="4" id="KW-1185">Reference proteome</keyword>
<accession>A0A9N9FMT0</accession>
<evidence type="ECO:0000259" key="2">
    <source>
        <dbReference type="PROSITE" id="PS51745"/>
    </source>
</evidence>
<evidence type="ECO:0000313" key="3">
    <source>
        <dbReference type="EMBL" id="CAG8544191.1"/>
    </source>
</evidence>
<dbReference type="Proteomes" id="UP000789342">
    <property type="component" value="Unassembled WGS sequence"/>
</dbReference>
<dbReference type="EMBL" id="CAJVPV010003138">
    <property type="protein sequence ID" value="CAG8544191.1"/>
    <property type="molecule type" value="Genomic_DNA"/>
</dbReference>
<comment type="caution">
    <text evidence="3">The sequence shown here is derived from an EMBL/GenBank/DDBJ whole genome shotgun (WGS) entry which is preliminary data.</text>
</comment>
<organism evidence="3 4">
    <name type="scientific">Acaulospora morrowiae</name>
    <dbReference type="NCBI Taxonomy" id="94023"/>
    <lineage>
        <taxon>Eukaryota</taxon>
        <taxon>Fungi</taxon>
        <taxon>Fungi incertae sedis</taxon>
        <taxon>Mucoromycota</taxon>
        <taxon>Glomeromycotina</taxon>
        <taxon>Glomeromycetes</taxon>
        <taxon>Diversisporales</taxon>
        <taxon>Acaulosporaceae</taxon>
        <taxon>Acaulospora</taxon>
    </lineage>
</organism>
<dbReference type="SUPFAM" id="SSF54277">
    <property type="entry name" value="CAD &amp; PB1 domains"/>
    <property type="match status" value="1"/>
</dbReference>
<evidence type="ECO:0000313" key="4">
    <source>
        <dbReference type="Proteomes" id="UP000789342"/>
    </source>
</evidence>
<dbReference type="Gene3D" id="3.10.20.90">
    <property type="entry name" value="Phosphatidylinositol 3-kinase Catalytic Subunit, Chain A, domain 1"/>
    <property type="match status" value="1"/>
</dbReference>
<feature type="region of interest" description="Disordered" evidence="1">
    <location>
        <begin position="222"/>
        <end position="242"/>
    </location>
</feature>
<protein>
    <submittedName>
        <fullName evidence="3">1387_t:CDS:1</fullName>
    </submittedName>
</protein>
<dbReference type="InterPro" id="IPR000270">
    <property type="entry name" value="PB1_dom"/>
</dbReference>